<dbReference type="PROSITE" id="PS01032">
    <property type="entry name" value="PPM_1"/>
    <property type="match status" value="1"/>
</dbReference>
<dbReference type="Proteomes" id="UP000822688">
    <property type="component" value="Chromosome 3"/>
</dbReference>
<sequence>MAMTLQAAASGCHAMAPPMATDSVRRLQSSTFLAGSPGGRLGSHRPLRWSEKLGAGFVHVRKASLHSPSCALVLKERCAGAATQGTGRVNMEDTYTIELDSTGKEPAFFGVYDGHGGSAVSEMLKTTVWPIYKKKLSDPDVVRATRAAYLEIDQLTLMQPKGLFGALRERGLGGSKCGATAATSVLIPKPDGSKVLVTANVGDARVILVRGGQAIQLTFDHKPDVKEERDRIEAKNPTPRKPLVQNVGGTWRVGGLLALSRAFGDVYLKDWTDNKQDGARGGFGLTAEPHISVETLTPDDQMIILGTDGLWELGNQEVVDICLAAGDSASPEDILKTLFKVAVEKGVTDDLAGIIIKL</sequence>
<dbReference type="AlphaFoldDB" id="A0A8T0IPV5"/>
<evidence type="ECO:0000256" key="7">
    <source>
        <dbReference type="ARBA" id="ARBA00022912"/>
    </source>
</evidence>
<dbReference type="InterPro" id="IPR000222">
    <property type="entry name" value="PP2C_BS"/>
</dbReference>
<dbReference type="InterPro" id="IPR001932">
    <property type="entry name" value="PPM-type_phosphatase-like_dom"/>
</dbReference>
<proteinExistence type="inferred from homology"/>
<keyword evidence="7 9" id="KW-0904">Protein phosphatase</keyword>
<evidence type="ECO:0000256" key="1">
    <source>
        <dbReference type="ARBA" id="ARBA00001936"/>
    </source>
</evidence>
<keyword evidence="5 9" id="KW-0378">Hydrolase</keyword>
<protein>
    <recommendedName>
        <fullName evidence="3">protein-serine/threonine phosphatase</fullName>
        <ecNumber evidence="3">3.1.3.16</ecNumber>
    </recommendedName>
</protein>
<organism evidence="11 12">
    <name type="scientific">Ceratodon purpureus</name>
    <name type="common">Fire moss</name>
    <name type="synonym">Dicranum purpureum</name>
    <dbReference type="NCBI Taxonomy" id="3225"/>
    <lineage>
        <taxon>Eukaryota</taxon>
        <taxon>Viridiplantae</taxon>
        <taxon>Streptophyta</taxon>
        <taxon>Embryophyta</taxon>
        <taxon>Bryophyta</taxon>
        <taxon>Bryophytina</taxon>
        <taxon>Bryopsida</taxon>
        <taxon>Dicranidae</taxon>
        <taxon>Pseudoditrichales</taxon>
        <taxon>Ditrichaceae</taxon>
        <taxon>Ceratodon</taxon>
    </lineage>
</organism>
<keyword evidence="6" id="KW-0460">Magnesium</keyword>
<evidence type="ECO:0000256" key="3">
    <source>
        <dbReference type="ARBA" id="ARBA00013081"/>
    </source>
</evidence>
<gene>
    <name evidence="11" type="ORF">KC19_3G252900</name>
</gene>
<dbReference type="InterPro" id="IPR036457">
    <property type="entry name" value="PPM-type-like_dom_sf"/>
</dbReference>
<dbReference type="Pfam" id="PF00481">
    <property type="entry name" value="PP2C"/>
    <property type="match status" value="1"/>
</dbReference>
<keyword evidence="8" id="KW-0464">Manganese</keyword>
<dbReference type="EMBL" id="CM026423">
    <property type="protein sequence ID" value="KAG0585039.1"/>
    <property type="molecule type" value="Genomic_DNA"/>
</dbReference>
<evidence type="ECO:0000313" key="12">
    <source>
        <dbReference type="Proteomes" id="UP000822688"/>
    </source>
</evidence>
<keyword evidence="12" id="KW-1185">Reference proteome</keyword>
<evidence type="ECO:0000256" key="6">
    <source>
        <dbReference type="ARBA" id="ARBA00022842"/>
    </source>
</evidence>
<dbReference type="PANTHER" id="PTHR47992">
    <property type="entry name" value="PROTEIN PHOSPHATASE"/>
    <property type="match status" value="1"/>
</dbReference>
<comment type="caution">
    <text evidence="11">The sequence shown here is derived from an EMBL/GenBank/DDBJ whole genome shotgun (WGS) entry which is preliminary data.</text>
</comment>
<feature type="domain" description="PPM-type phosphatase" evidence="10">
    <location>
        <begin position="77"/>
        <end position="358"/>
    </location>
</feature>
<evidence type="ECO:0000256" key="9">
    <source>
        <dbReference type="RuleBase" id="RU003465"/>
    </source>
</evidence>
<accession>A0A8T0IPV5</accession>
<evidence type="ECO:0000259" key="10">
    <source>
        <dbReference type="PROSITE" id="PS51746"/>
    </source>
</evidence>
<dbReference type="CDD" id="cd00143">
    <property type="entry name" value="PP2Cc"/>
    <property type="match status" value="1"/>
</dbReference>
<dbReference type="Gene3D" id="3.60.40.10">
    <property type="entry name" value="PPM-type phosphatase domain"/>
    <property type="match status" value="1"/>
</dbReference>
<dbReference type="InterPro" id="IPR015655">
    <property type="entry name" value="PP2C"/>
</dbReference>
<dbReference type="SMART" id="SM00332">
    <property type="entry name" value="PP2Cc"/>
    <property type="match status" value="1"/>
</dbReference>
<dbReference type="GO" id="GO:0004722">
    <property type="term" value="F:protein serine/threonine phosphatase activity"/>
    <property type="evidence" value="ECO:0007669"/>
    <property type="project" value="UniProtKB-EC"/>
</dbReference>
<dbReference type="SUPFAM" id="SSF81606">
    <property type="entry name" value="PP2C-like"/>
    <property type="match status" value="1"/>
</dbReference>
<comment type="cofactor">
    <cofactor evidence="1">
        <name>Mn(2+)</name>
        <dbReference type="ChEBI" id="CHEBI:29035"/>
    </cofactor>
</comment>
<dbReference type="EC" id="3.1.3.16" evidence="3"/>
<evidence type="ECO:0000256" key="5">
    <source>
        <dbReference type="ARBA" id="ARBA00022801"/>
    </source>
</evidence>
<dbReference type="GO" id="GO:0046872">
    <property type="term" value="F:metal ion binding"/>
    <property type="evidence" value="ECO:0007669"/>
    <property type="project" value="UniProtKB-KW"/>
</dbReference>
<evidence type="ECO:0000313" key="11">
    <source>
        <dbReference type="EMBL" id="KAG0585039.1"/>
    </source>
</evidence>
<comment type="similarity">
    <text evidence="9">Belongs to the PP2C family.</text>
</comment>
<name>A0A8T0IPV5_CERPU</name>
<evidence type="ECO:0000256" key="2">
    <source>
        <dbReference type="ARBA" id="ARBA00001946"/>
    </source>
</evidence>
<keyword evidence="4" id="KW-0479">Metal-binding</keyword>
<reference evidence="11" key="1">
    <citation type="submission" date="2020-06" db="EMBL/GenBank/DDBJ databases">
        <title>WGS assembly of Ceratodon purpureus strain R40.</title>
        <authorList>
            <person name="Carey S.B."/>
            <person name="Jenkins J."/>
            <person name="Shu S."/>
            <person name="Lovell J.T."/>
            <person name="Sreedasyam A."/>
            <person name="Maumus F."/>
            <person name="Tiley G.P."/>
            <person name="Fernandez-Pozo N."/>
            <person name="Barry K."/>
            <person name="Chen C."/>
            <person name="Wang M."/>
            <person name="Lipzen A."/>
            <person name="Daum C."/>
            <person name="Saski C.A."/>
            <person name="Payton A.C."/>
            <person name="Mcbreen J.C."/>
            <person name="Conrad R.E."/>
            <person name="Kollar L.M."/>
            <person name="Olsson S."/>
            <person name="Huttunen S."/>
            <person name="Landis J.B."/>
            <person name="Wickett N.J."/>
            <person name="Johnson M.G."/>
            <person name="Rensing S.A."/>
            <person name="Grimwood J."/>
            <person name="Schmutz J."/>
            <person name="Mcdaniel S.F."/>
        </authorList>
    </citation>
    <scope>NUCLEOTIDE SEQUENCE</scope>
    <source>
        <strain evidence="11">R40</strain>
    </source>
</reference>
<dbReference type="PROSITE" id="PS51746">
    <property type="entry name" value="PPM_2"/>
    <property type="match status" value="1"/>
</dbReference>
<evidence type="ECO:0000256" key="4">
    <source>
        <dbReference type="ARBA" id="ARBA00022723"/>
    </source>
</evidence>
<comment type="cofactor">
    <cofactor evidence="2">
        <name>Mg(2+)</name>
        <dbReference type="ChEBI" id="CHEBI:18420"/>
    </cofactor>
</comment>
<evidence type="ECO:0000256" key="8">
    <source>
        <dbReference type="ARBA" id="ARBA00023211"/>
    </source>
</evidence>